<organism evidence="4 5">
    <name type="scientific">Halolamina pelagica</name>
    <dbReference type="NCBI Taxonomy" id="699431"/>
    <lineage>
        <taxon>Archaea</taxon>
        <taxon>Methanobacteriati</taxon>
        <taxon>Methanobacteriota</taxon>
        <taxon>Stenosarchaea group</taxon>
        <taxon>Halobacteria</taxon>
        <taxon>Halobacteriales</taxon>
        <taxon>Haloferacaceae</taxon>
    </lineage>
</organism>
<evidence type="ECO:0000313" key="5">
    <source>
        <dbReference type="Proteomes" id="UP000050535"/>
    </source>
</evidence>
<feature type="transmembrane region" description="Helical" evidence="2">
    <location>
        <begin position="19"/>
        <end position="37"/>
    </location>
</feature>
<keyword evidence="2" id="KW-1133">Transmembrane helix</keyword>
<dbReference type="RefSeq" id="WP_054584936.1">
    <property type="nucleotide sequence ID" value="NZ_LGUC01000002.1"/>
</dbReference>
<proteinExistence type="predicted"/>
<feature type="transmembrane region" description="Helical" evidence="2">
    <location>
        <begin position="110"/>
        <end position="128"/>
    </location>
</feature>
<evidence type="ECO:0000259" key="3">
    <source>
        <dbReference type="Pfam" id="PF07760"/>
    </source>
</evidence>
<protein>
    <submittedName>
        <fullName evidence="4">Putative membrane protein</fullName>
    </submittedName>
</protein>
<evidence type="ECO:0000256" key="1">
    <source>
        <dbReference type="SAM" id="MobiDB-lite"/>
    </source>
</evidence>
<keyword evidence="5" id="KW-1185">Reference proteome</keyword>
<accession>A0A0P7HXR3</accession>
<dbReference type="STRING" id="699431.SY89_03408"/>
<name>A0A0P7HXR3_9EURY</name>
<gene>
    <name evidence="4" type="ORF">SY89_03408</name>
</gene>
<evidence type="ECO:0000256" key="2">
    <source>
        <dbReference type="SAM" id="Phobius"/>
    </source>
</evidence>
<feature type="transmembrane region" description="Helical" evidence="2">
    <location>
        <begin position="159"/>
        <end position="182"/>
    </location>
</feature>
<reference evidence="5" key="1">
    <citation type="submission" date="2013-11" db="EMBL/GenBank/DDBJ databases">
        <authorList>
            <person name="Hoang H.T."/>
            <person name="Killian M.L."/>
            <person name="Madson D.M."/>
            <person name="Arruda P.H.E."/>
            <person name="Sun D."/>
            <person name="Schwartz K.J."/>
            <person name="Yoon K."/>
        </authorList>
    </citation>
    <scope>NUCLEOTIDE SEQUENCE [LARGE SCALE GENOMIC DNA]</scope>
    <source>
        <strain evidence="5">CDK2</strain>
    </source>
</reference>
<comment type="caution">
    <text evidence="4">The sequence shown here is derived from an EMBL/GenBank/DDBJ whole genome shotgun (WGS) entry which is preliminary data.</text>
</comment>
<evidence type="ECO:0000313" key="4">
    <source>
        <dbReference type="EMBL" id="KPN29174.1"/>
    </source>
</evidence>
<dbReference type="AlphaFoldDB" id="A0A0P7HXR3"/>
<keyword evidence="2" id="KW-0812">Transmembrane</keyword>
<sequence>MSASGDTGIGRITAELGDLFAVTGYAVVAGGAILLGVDGPLRVLLAAGLLGFCPGYAVVSLLLPRTMRSPSTGDRQPRWRHRSALGVATSVILLVLAGVALAPVGYDPATLIGVVVGSTLIASVGAAARRLRTPPDQRLRLPIGPVVRDARSAMNGAGALLNVALAIAVVVGMATLAVGLAAPDHGEMYSEVALVSEDGGQSAGGSGRTSAARSRR</sequence>
<dbReference type="InterPro" id="IPR011674">
    <property type="entry name" value="DUF1616"/>
</dbReference>
<dbReference type="Proteomes" id="UP000050535">
    <property type="component" value="Unassembled WGS sequence"/>
</dbReference>
<feature type="domain" description="DUF1616" evidence="3">
    <location>
        <begin position="32"/>
        <end position="201"/>
    </location>
</feature>
<feature type="transmembrane region" description="Helical" evidence="2">
    <location>
        <begin position="84"/>
        <end position="104"/>
    </location>
</feature>
<dbReference type="OrthoDB" id="82282at2157"/>
<dbReference type="EMBL" id="LGUC01000002">
    <property type="protein sequence ID" value="KPN29174.1"/>
    <property type="molecule type" value="Genomic_DNA"/>
</dbReference>
<feature type="region of interest" description="Disordered" evidence="1">
    <location>
        <begin position="197"/>
        <end position="216"/>
    </location>
</feature>
<keyword evidence="2" id="KW-0472">Membrane</keyword>
<dbReference type="Pfam" id="PF07760">
    <property type="entry name" value="DUF1616"/>
    <property type="match status" value="1"/>
</dbReference>
<feature type="transmembrane region" description="Helical" evidence="2">
    <location>
        <begin position="43"/>
        <end position="63"/>
    </location>
</feature>